<comment type="caution">
    <text evidence="6">The sequence shown here is derived from an EMBL/GenBank/DDBJ whole genome shotgun (WGS) entry which is preliminary data.</text>
</comment>
<dbReference type="PANTHER" id="PTHR37481:SF1">
    <property type="entry name" value="LIPOPOLYSACCHARIDE EXPORT SYSTEM PROTEIN LPTC"/>
    <property type="match status" value="1"/>
</dbReference>
<evidence type="ECO:0000313" key="6">
    <source>
        <dbReference type="EMBL" id="NOL50876.1"/>
    </source>
</evidence>
<evidence type="ECO:0000256" key="5">
    <source>
        <dbReference type="ARBA" id="ARBA00023136"/>
    </source>
</evidence>
<dbReference type="GO" id="GO:0015221">
    <property type="term" value="F:lipopolysaccharide transmembrane transporter activity"/>
    <property type="evidence" value="ECO:0007669"/>
    <property type="project" value="InterPro"/>
</dbReference>
<dbReference type="GO" id="GO:0005886">
    <property type="term" value="C:plasma membrane"/>
    <property type="evidence" value="ECO:0007669"/>
    <property type="project" value="InterPro"/>
</dbReference>
<reference evidence="6 7" key="1">
    <citation type="submission" date="2020-05" db="EMBL/GenBank/DDBJ databases">
        <authorList>
            <person name="Niu N."/>
        </authorList>
    </citation>
    <scope>NUCLEOTIDE SEQUENCE [LARGE SCALE GENOMIC DNA]</scope>
    <source>
        <strain evidence="6 7">3340-03</strain>
    </source>
</reference>
<organism evidence="6 7">
    <name type="scientific">Pelistega suis</name>
    <dbReference type="NCBI Taxonomy" id="1631957"/>
    <lineage>
        <taxon>Bacteria</taxon>
        <taxon>Pseudomonadati</taxon>
        <taxon>Pseudomonadota</taxon>
        <taxon>Betaproteobacteria</taxon>
        <taxon>Burkholderiales</taxon>
        <taxon>Alcaligenaceae</taxon>
        <taxon>Pelistega</taxon>
    </lineage>
</organism>
<evidence type="ECO:0000313" key="7">
    <source>
        <dbReference type="Proteomes" id="UP000537862"/>
    </source>
</evidence>
<dbReference type="EMBL" id="JABGBN010000001">
    <property type="protein sequence ID" value="NOL50876.1"/>
    <property type="molecule type" value="Genomic_DNA"/>
</dbReference>
<protein>
    <submittedName>
        <fullName evidence="6">LPS export ABC transporter periplasmic protein LptC</fullName>
    </submittedName>
</protein>
<dbReference type="RefSeq" id="WP_171679558.1">
    <property type="nucleotide sequence ID" value="NZ_JABGBN010000001.1"/>
</dbReference>
<dbReference type="GO" id="GO:0017089">
    <property type="term" value="F:glycolipid transfer activity"/>
    <property type="evidence" value="ECO:0007669"/>
    <property type="project" value="TreeGrafter"/>
</dbReference>
<evidence type="ECO:0000256" key="3">
    <source>
        <dbReference type="ARBA" id="ARBA00022692"/>
    </source>
</evidence>
<dbReference type="Gene3D" id="2.60.450.10">
    <property type="entry name" value="Lipopolysaccharide (LPS) transport protein A like domain"/>
    <property type="match status" value="1"/>
</dbReference>
<gene>
    <name evidence="6" type="primary">lptC</name>
    <name evidence="6" type="ORF">HKX39_01615</name>
</gene>
<dbReference type="Pfam" id="PF06835">
    <property type="entry name" value="LptC"/>
    <property type="match status" value="1"/>
</dbReference>
<evidence type="ECO:0000256" key="1">
    <source>
        <dbReference type="ARBA" id="ARBA00022475"/>
    </source>
</evidence>
<dbReference type="GO" id="GO:0030288">
    <property type="term" value="C:outer membrane-bounded periplasmic space"/>
    <property type="evidence" value="ECO:0007669"/>
    <property type="project" value="TreeGrafter"/>
</dbReference>
<keyword evidence="1" id="KW-1003">Cell membrane</keyword>
<dbReference type="InterPro" id="IPR026265">
    <property type="entry name" value="LptC"/>
</dbReference>
<accession>A0A849P1J0</accession>
<dbReference type="InterPro" id="IPR052363">
    <property type="entry name" value="LPS_export_LptC"/>
</dbReference>
<keyword evidence="2" id="KW-0997">Cell inner membrane</keyword>
<dbReference type="AlphaFoldDB" id="A0A849P1J0"/>
<evidence type="ECO:0000256" key="2">
    <source>
        <dbReference type="ARBA" id="ARBA00022519"/>
    </source>
</evidence>
<dbReference type="InterPro" id="IPR010664">
    <property type="entry name" value="LipoPS_assembly_LptC-rel"/>
</dbReference>
<keyword evidence="4" id="KW-1133">Transmembrane helix</keyword>
<keyword evidence="5" id="KW-0472">Membrane</keyword>
<sequence length="203" mass="22802">MKDRLPALIALFLLIGLVLTTWWAADYAQRAVPIDAPITIRHEPDAWSSKFTMITTNEKGQAINRLTGEKLRHYPDDDSYEADKAHLIGMHPNNPRTLASANLTTLKDKGDLILLQGDAHIHRFPTEENSALDVRSEELTILPKEDIVKTDKVADVQQGNSRMKGTGMIYNNETRRLEVFNNSNVRISPDDINKANQNKGSSE</sequence>
<proteinExistence type="predicted"/>
<evidence type="ECO:0000256" key="4">
    <source>
        <dbReference type="ARBA" id="ARBA00022989"/>
    </source>
</evidence>
<keyword evidence="3" id="KW-0812">Transmembrane</keyword>
<keyword evidence="7" id="KW-1185">Reference proteome</keyword>
<name>A0A849P1J0_9BURK</name>
<dbReference type="PANTHER" id="PTHR37481">
    <property type="entry name" value="LIPOPOLYSACCHARIDE EXPORT SYSTEM PROTEIN LPTC"/>
    <property type="match status" value="1"/>
</dbReference>
<dbReference type="Proteomes" id="UP000537862">
    <property type="component" value="Unassembled WGS sequence"/>
</dbReference>
<dbReference type="NCBIfam" id="TIGR04409">
    <property type="entry name" value="LptC_YrbK"/>
    <property type="match status" value="1"/>
</dbReference>